<dbReference type="InterPro" id="IPR003812">
    <property type="entry name" value="Fido"/>
</dbReference>
<reference evidence="2 3" key="1">
    <citation type="submission" date="2022-12" db="EMBL/GenBank/DDBJ databases">
        <title>Dasania phycosphaerae sp. nov., isolated from particulate material of the south coast of Korea.</title>
        <authorList>
            <person name="Jiang Y."/>
        </authorList>
    </citation>
    <scope>NUCLEOTIDE SEQUENCE [LARGE SCALE GENOMIC DNA]</scope>
    <source>
        <strain evidence="2 3">GY-19</strain>
    </source>
</reference>
<dbReference type="AlphaFoldDB" id="A0A9J6RKC2"/>
<keyword evidence="3" id="KW-1185">Reference proteome</keyword>
<comment type="caution">
    <text evidence="2">The sequence shown here is derived from an EMBL/GenBank/DDBJ whole genome shotgun (WGS) entry which is preliminary data.</text>
</comment>
<sequence>METTATFNLSQTSYSLAQSQQLAALKYCQGRYQAQAPASADWLANLAQRSQQQADLLLSTLTLDGAAFNYLAALKYVQGLELKHLNAQHIQQLHQQLHPKGGQWRELKLSLPLRHLSGQRISISSHSTPVAQGIDQQLHNLRGHIAAGIEPLVAIPIFIAEFLQLFPFLNGNRRIALLLLRQLLIEQGHSVLQYQALEPLVLKDDPQCYRQLYAYSQQQASPAEWLSYCWQVLQHSYENFQLAYQQANISNKRGGKTQLIKQTLASFDGPFSLTELGQQLPTIGPDMIRKVVRQCRQEGWLQATGRGRNAKWVAVADSPKPR</sequence>
<dbReference type="SUPFAM" id="SSF140931">
    <property type="entry name" value="Fic-like"/>
    <property type="match status" value="1"/>
</dbReference>
<dbReference type="InterPro" id="IPR036597">
    <property type="entry name" value="Fido-like_dom_sf"/>
</dbReference>
<feature type="domain" description="Fido" evidence="1">
    <location>
        <begin position="85"/>
        <end position="231"/>
    </location>
</feature>
<accession>A0A9J6RKC2</accession>
<name>A0A9J6RKC2_9GAMM</name>
<dbReference type="PROSITE" id="PS51459">
    <property type="entry name" value="FIDO"/>
    <property type="match status" value="1"/>
</dbReference>
<dbReference type="Gene3D" id="1.10.3290.10">
    <property type="entry name" value="Fido-like domain"/>
    <property type="match status" value="1"/>
</dbReference>
<gene>
    <name evidence="2" type="ORF">O0V09_04460</name>
</gene>
<dbReference type="RefSeq" id="WP_258330593.1">
    <property type="nucleotide sequence ID" value="NZ_JAPTGG010000003.1"/>
</dbReference>
<evidence type="ECO:0000313" key="2">
    <source>
        <dbReference type="EMBL" id="MCZ0864437.1"/>
    </source>
</evidence>
<evidence type="ECO:0000313" key="3">
    <source>
        <dbReference type="Proteomes" id="UP001069090"/>
    </source>
</evidence>
<dbReference type="Pfam" id="PF02661">
    <property type="entry name" value="Fic"/>
    <property type="match status" value="1"/>
</dbReference>
<dbReference type="EMBL" id="JAPTGG010000003">
    <property type="protein sequence ID" value="MCZ0864437.1"/>
    <property type="molecule type" value="Genomic_DNA"/>
</dbReference>
<protein>
    <submittedName>
        <fullName evidence="2">Fic family protein</fullName>
    </submittedName>
</protein>
<dbReference type="Proteomes" id="UP001069090">
    <property type="component" value="Unassembled WGS sequence"/>
</dbReference>
<proteinExistence type="predicted"/>
<organism evidence="2 3">
    <name type="scientific">Dasania phycosphaerae</name>
    <dbReference type="NCBI Taxonomy" id="2950436"/>
    <lineage>
        <taxon>Bacteria</taxon>
        <taxon>Pseudomonadati</taxon>
        <taxon>Pseudomonadota</taxon>
        <taxon>Gammaproteobacteria</taxon>
        <taxon>Cellvibrionales</taxon>
        <taxon>Spongiibacteraceae</taxon>
        <taxon>Dasania</taxon>
    </lineage>
</organism>
<evidence type="ECO:0000259" key="1">
    <source>
        <dbReference type="PROSITE" id="PS51459"/>
    </source>
</evidence>